<sequence length="422" mass="46358">MESLSYHGFTVANILADGKFQSLERDLDVVELFAGVASIHGAAQGAGVASAAYDIIRDPGRSDSQGEDSEDFSCKQGFINAIKLVMRLRPKGLCFLAPRCGPWMWLNVVKTRRCLQNQYWGDRVYNQEANESAIGCIILMELAEAREVEPVMENPVKSYIFHWPPFKIAMTKMKMVCAVTHRCSWDKKKKPRIWKKYRFIAKGTWIKAVVKPCRCGKVGHLRTSGVQVKDGKKKVTGIPSRLKESAAYPSSLGAAIFHAWQKRGEAKDEKNAAASKRTKRVTNSKKATRAAKPKKATRAPKPKKAARAAKPKKAARAAKPKKAARAAKPKKEKKANTRKATVHNEPSAKKSKVTKELKPSTQPVATAPAPSWLDPGIGDDVKRSQPIAAASSWLTPSVGILKALLQSDLTGLMQTEPRQAPG</sequence>
<name>A0A9P1CAR3_9DINO</name>
<evidence type="ECO:0000313" key="4">
    <source>
        <dbReference type="Proteomes" id="UP001152797"/>
    </source>
</evidence>
<gene>
    <name evidence="2" type="ORF">C1SCF055_LOCUS14956</name>
</gene>
<proteinExistence type="predicted"/>
<comment type="caution">
    <text evidence="2">The sequence shown here is derived from an EMBL/GenBank/DDBJ whole genome shotgun (WGS) entry which is preliminary data.</text>
</comment>
<feature type="region of interest" description="Disordered" evidence="1">
    <location>
        <begin position="264"/>
        <end position="378"/>
    </location>
</feature>
<reference evidence="2" key="1">
    <citation type="submission" date="2022-10" db="EMBL/GenBank/DDBJ databases">
        <authorList>
            <person name="Chen Y."/>
            <person name="Dougan E. K."/>
            <person name="Chan C."/>
            <person name="Rhodes N."/>
            <person name="Thang M."/>
        </authorList>
    </citation>
    <scope>NUCLEOTIDE SEQUENCE</scope>
</reference>
<reference evidence="3" key="2">
    <citation type="submission" date="2024-04" db="EMBL/GenBank/DDBJ databases">
        <authorList>
            <person name="Chen Y."/>
            <person name="Shah S."/>
            <person name="Dougan E. K."/>
            <person name="Thang M."/>
            <person name="Chan C."/>
        </authorList>
    </citation>
    <scope>NUCLEOTIDE SEQUENCE [LARGE SCALE GENOMIC DNA]</scope>
</reference>
<dbReference type="EMBL" id="CAMXCT030001192">
    <property type="protein sequence ID" value="CAL4775015.1"/>
    <property type="molecule type" value="Genomic_DNA"/>
</dbReference>
<evidence type="ECO:0000313" key="3">
    <source>
        <dbReference type="EMBL" id="CAL1141078.1"/>
    </source>
</evidence>
<dbReference type="AlphaFoldDB" id="A0A9P1CAR3"/>
<feature type="compositionally biased region" description="Basic residues" evidence="1">
    <location>
        <begin position="276"/>
        <end position="341"/>
    </location>
</feature>
<evidence type="ECO:0000256" key="1">
    <source>
        <dbReference type="SAM" id="MobiDB-lite"/>
    </source>
</evidence>
<keyword evidence="4" id="KW-1185">Reference proteome</keyword>
<accession>A0A9P1CAR3</accession>
<protein>
    <submittedName>
        <fullName evidence="2">Uncharacterized protein</fullName>
    </submittedName>
</protein>
<dbReference type="EMBL" id="CAMXCT020001192">
    <property type="protein sequence ID" value="CAL1141078.1"/>
    <property type="molecule type" value="Genomic_DNA"/>
</dbReference>
<dbReference type="Proteomes" id="UP001152797">
    <property type="component" value="Unassembled WGS sequence"/>
</dbReference>
<dbReference type="EMBL" id="CAMXCT010001192">
    <property type="protein sequence ID" value="CAI3987703.1"/>
    <property type="molecule type" value="Genomic_DNA"/>
</dbReference>
<evidence type="ECO:0000313" key="2">
    <source>
        <dbReference type="EMBL" id="CAI3987703.1"/>
    </source>
</evidence>
<organism evidence="2">
    <name type="scientific">Cladocopium goreaui</name>
    <dbReference type="NCBI Taxonomy" id="2562237"/>
    <lineage>
        <taxon>Eukaryota</taxon>
        <taxon>Sar</taxon>
        <taxon>Alveolata</taxon>
        <taxon>Dinophyceae</taxon>
        <taxon>Suessiales</taxon>
        <taxon>Symbiodiniaceae</taxon>
        <taxon>Cladocopium</taxon>
    </lineage>
</organism>